<reference evidence="1" key="1">
    <citation type="submission" date="2021-06" db="EMBL/GenBank/DDBJ databases">
        <authorList>
            <person name="Kallberg Y."/>
            <person name="Tangrot J."/>
            <person name="Rosling A."/>
        </authorList>
    </citation>
    <scope>NUCLEOTIDE SEQUENCE</scope>
    <source>
        <strain evidence="1">FL966</strain>
    </source>
</reference>
<accession>A0A9N9K672</accession>
<sequence>MYNRSELIEPLDTNKLYIYDAIDSTTFNQKYILSLLTVCLDRTKFTINVSIDSVFFDIKLYSEDDLKKYDNEFESESYEKIYRQPFDSTEKFTFLRLYYNTLKKKREALKKIETKREEILLERIEEFDRYYDTYSDNQTCYYRTVAYKNDFELVK</sequence>
<dbReference type="AlphaFoldDB" id="A0A9N9K672"/>
<name>A0A9N9K672_9GLOM</name>
<gene>
    <name evidence="1" type="ORF">CPELLU_LOCUS18637</name>
</gene>
<protein>
    <submittedName>
        <fullName evidence="1">16178_t:CDS:1</fullName>
    </submittedName>
</protein>
<dbReference type="OrthoDB" id="2478292at2759"/>
<dbReference type="EMBL" id="CAJVQA010038366">
    <property type="protein sequence ID" value="CAG8810873.1"/>
    <property type="molecule type" value="Genomic_DNA"/>
</dbReference>
<proteinExistence type="predicted"/>
<keyword evidence="2" id="KW-1185">Reference proteome</keyword>
<comment type="caution">
    <text evidence="1">The sequence shown here is derived from an EMBL/GenBank/DDBJ whole genome shotgun (WGS) entry which is preliminary data.</text>
</comment>
<evidence type="ECO:0000313" key="1">
    <source>
        <dbReference type="EMBL" id="CAG8810873.1"/>
    </source>
</evidence>
<evidence type="ECO:0000313" key="2">
    <source>
        <dbReference type="Proteomes" id="UP000789759"/>
    </source>
</evidence>
<dbReference type="Proteomes" id="UP000789759">
    <property type="component" value="Unassembled WGS sequence"/>
</dbReference>
<organism evidence="1 2">
    <name type="scientific">Cetraspora pellucida</name>
    <dbReference type="NCBI Taxonomy" id="1433469"/>
    <lineage>
        <taxon>Eukaryota</taxon>
        <taxon>Fungi</taxon>
        <taxon>Fungi incertae sedis</taxon>
        <taxon>Mucoromycota</taxon>
        <taxon>Glomeromycotina</taxon>
        <taxon>Glomeromycetes</taxon>
        <taxon>Diversisporales</taxon>
        <taxon>Gigasporaceae</taxon>
        <taxon>Cetraspora</taxon>
    </lineage>
</organism>